<protein>
    <submittedName>
        <fullName evidence="2">MSHA biogenesis protein MshQ</fullName>
    </submittedName>
</protein>
<dbReference type="RefSeq" id="WP_218562409.1">
    <property type="nucleotide sequence ID" value="NZ_CP076643.1"/>
</dbReference>
<gene>
    <name evidence="2" type="ORF">KNV97_16945</name>
</gene>
<evidence type="ECO:0000313" key="3">
    <source>
        <dbReference type="Proteomes" id="UP000694232"/>
    </source>
</evidence>
<evidence type="ECO:0000259" key="1">
    <source>
        <dbReference type="Pfam" id="PF20419"/>
    </source>
</evidence>
<dbReference type="InterPro" id="IPR046524">
    <property type="entry name" value="DUF6701"/>
</dbReference>
<reference evidence="2" key="1">
    <citation type="submission" date="2021-06" db="EMBL/GenBank/DDBJ databases">
        <title>Vibrio nov. sp., novel gut bacterium isolated from Yellow Sea oyster.</title>
        <authorList>
            <person name="Muhammad N."/>
            <person name="Nguyen T.H."/>
            <person name="Lee Y.-J."/>
            <person name="Ko J."/>
            <person name="Kim S.-G."/>
        </authorList>
    </citation>
    <scope>NUCLEOTIDE SEQUENCE</scope>
    <source>
        <strain evidence="2">OG9-811</strain>
    </source>
</reference>
<name>A0A975U9M4_9VIBR</name>
<sequence>MVGEVTGDESIYNLNCDASLTEEPILIPLETCDVFPQPVQSWKTAGSSAYAAFPPSKFNVQNAATDIRGWSPAYLADQQNIYHYSQPWQNGTSWDTLRIGFDEVGNQDIAFKNQGTQICNGSMGCYPGNDDGLVDLRKADTPQLLNINFDSTSNVTITNAEASTGSNSYQNKCGVNSSDCSYSEPSDGNIYITLKRNVSRLSLEGTSSSSNAKRLYLMLDDGRKIEELSYRGNVALYFYNSARVNFRTVSGSGSGNWYFESNVQVNIADSLAPTNALDTHYRDGMTGYIAPVFYGPRADMLLRSNNELRASVLAKSVTIPNYMNMQGSITTNLLTVSSGLALRAPANKPECWDGSSITSQYALTLQPAADYALICETQRLEFQVVDLNSLPSSSYSGQIRISPASSDLTLVEGKGSGSNGLYTPNSNGELWFDLAATASQTLTISGHLNPKGTSDSVVGTYHFVPYKLAADDQHVIASKPQPVTITAQTCTADGSPKDLAYQGTPTISSEWQAPANGVGDLTFNPTFTEGEATADLVMDDSGIKTVLLEDSNFNCRELGDDCPIKGKGTLQGSFTVYSRPWTLAICSPGDSSAMDGNITDRNSTAFTAAGNTFGLNVRPLRWISGGAAQGEIETSGLCARPVTQNFFSSAVQLSAKAELSYRVAEPEDGANGTLNGELQRYNTSGVNDEYLPFSDLNWSEVGVLRVQAGLSDEYLGMTVNPGYREIGRFYPAWLSLSANDWDYPDGQTGFAYMNQPFGYGFSVEAQNSQGQVTQNYSSFDPALIADIKLLAVDSSGGDLGARIADYDLQFWDGSGSWSDGVLSGEHSLTFSKRVTNPSPYTTSADGPFSSGFGLRVTDKVDGVDFTSPQLTLTQDGTTVDRGAVFGSQPDIRYGRMVLDDVGGTTVSKINVPLRTEYWQGSRFVTNRDDNGSWFRSSANSVCRQSIWTADADKFNSSLEPRQASLQTPTVAAGESDQLMATPHSEQEQNSVREQVRFWLRLDDSSSRSPQLADSSVTCGPQGADNPWLQYNWRGVGDEDPSAVVTFGVHRGNDRVIFRGEARLTGQ</sequence>
<evidence type="ECO:0000313" key="2">
    <source>
        <dbReference type="EMBL" id="QXO17106.1"/>
    </source>
</evidence>
<dbReference type="Pfam" id="PF20419">
    <property type="entry name" value="DUF6701"/>
    <property type="match status" value="1"/>
</dbReference>
<accession>A0A975U9M4</accession>
<dbReference type="Proteomes" id="UP000694232">
    <property type="component" value="Chromosome 1"/>
</dbReference>
<keyword evidence="3" id="KW-1185">Reference proteome</keyword>
<dbReference type="EMBL" id="CP076643">
    <property type="protein sequence ID" value="QXO17106.1"/>
    <property type="molecule type" value="Genomic_DNA"/>
</dbReference>
<dbReference type="AlphaFoldDB" id="A0A975U9M4"/>
<feature type="domain" description="DUF6701" evidence="1">
    <location>
        <begin position="521"/>
        <end position="1060"/>
    </location>
</feature>
<dbReference type="KEGG" id="vos:KNV97_16945"/>
<organism evidence="2 3">
    <name type="scientific">Vibrio ostreae</name>
    <dbReference type="NCBI Taxonomy" id="2841925"/>
    <lineage>
        <taxon>Bacteria</taxon>
        <taxon>Pseudomonadati</taxon>
        <taxon>Pseudomonadota</taxon>
        <taxon>Gammaproteobacteria</taxon>
        <taxon>Vibrionales</taxon>
        <taxon>Vibrionaceae</taxon>
        <taxon>Vibrio</taxon>
    </lineage>
</organism>
<proteinExistence type="predicted"/>